<keyword evidence="2" id="KW-1185">Reference proteome</keyword>
<protein>
    <submittedName>
        <fullName evidence="1">Uncharacterized protein</fullName>
    </submittedName>
</protein>
<dbReference type="Proteomes" id="UP000245634">
    <property type="component" value="Unassembled WGS sequence"/>
</dbReference>
<evidence type="ECO:0000313" key="1">
    <source>
        <dbReference type="EMBL" id="PWK15693.1"/>
    </source>
</evidence>
<dbReference type="RefSeq" id="WP_109686979.1">
    <property type="nucleotide sequence ID" value="NZ_QGGL01000003.1"/>
</dbReference>
<accession>A0A316DGJ8</accession>
<evidence type="ECO:0000313" key="2">
    <source>
        <dbReference type="Proteomes" id="UP000245634"/>
    </source>
</evidence>
<gene>
    <name evidence="1" type="ORF">C7459_103234</name>
</gene>
<name>A0A316DGJ8_9BACL</name>
<dbReference type="OrthoDB" id="9966330at2"/>
<dbReference type="AlphaFoldDB" id="A0A316DGJ8"/>
<dbReference type="EMBL" id="QGGL01000003">
    <property type="protein sequence ID" value="PWK15693.1"/>
    <property type="molecule type" value="Genomic_DNA"/>
</dbReference>
<reference evidence="1 2" key="1">
    <citation type="submission" date="2018-05" db="EMBL/GenBank/DDBJ databases">
        <title>Genomic Encyclopedia of Type Strains, Phase IV (KMG-IV): sequencing the most valuable type-strain genomes for metagenomic binning, comparative biology and taxonomic classification.</title>
        <authorList>
            <person name="Goeker M."/>
        </authorList>
    </citation>
    <scope>NUCLEOTIDE SEQUENCE [LARGE SCALE GENOMIC DNA]</scope>
    <source>
        <strain evidence="1 2">DSM 18773</strain>
    </source>
</reference>
<organism evidence="1 2">
    <name type="scientific">Tumebacillus permanentifrigoris</name>
    <dbReference type="NCBI Taxonomy" id="378543"/>
    <lineage>
        <taxon>Bacteria</taxon>
        <taxon>Bacillati</taxon>
        <taxon>Bacillota</taxon>
        <taxon>Bacilli</taxon>
        <taxon>Bacillales</taxon>
        <taxon>Alicyclobacillaceae</taxon>
        <taxon>Tumebacillus</taxon>
    </lineage>
</organism>
<sequence>MKDILEHDEADQITEAERQALLGIMSPLPSRPDRMEPEIRMLSRVERHQRRRKSLWQKFLGWSSSIR</sequence>
<comment type="caution">
    <text evidence="1">The sequence shown here is derived from an EMBL/GenBank/DDBJ whole genome shotgun (WGS) entry which is preliminary data.</text>
</comment>
<proteinExistence type="predicted"/>